<name>A0A6M6JF57_9PSEU</name>
<organism evidence="1 2">
    <name type="scientific">Pseudonocardia broussonetiae</name>
    <dbReference type="NCBI Taxonomy" id="2736640"/>
    <lineage>
        <taxon>Bacteria</taxon>
        <taxon>Bacillati</taxon>
        <taxon>Actinomycetota</taxon>
        <taxon>Actinomycetes</taxon>
        <taxon>Pseudonocardiales</taxon>
        <taxon>Pseudonocardiaceae</taxon>
        <taxon>Pseudonocardia</taxon>
    </lineage>
</organism>
<dbReference type="Proteomes" id="UP000505377">
    <property type="component" value="Chromosome"/>
</dbReference>
<dbReference type="KEGG" id="pbro:HOP40_04115"/>
<accession>A0A6M6JF57</accession>
<dbReference type="EMBL" id="CP053564">
    <property type="protein sequence ID" value="QJY45111.1"/>
    <property type="molecule type" value="Genomic_DNA"/>
</dbReference>
<keyword evidence="2" id="KW-1185">Reference proteome</keyword>
<dbReference type="AlphaFoldDB" id="A0A6M6JF57"/>
<dbReference type="RefSeq" id="WP_172154790.1">
    <property type="nucleotide sequence ID" value="NZ_CP053564.1"/>
</dbReference>
<protein>
    <submittedName>
        <fullName evidence="1">Uncharacterized protein</fullName>
    </submittedName>
</protein>
<proteinExistence type="predicted"/>
<sequence length="46" mass="5241">MTSPDGHRLVAAIVDRVTFNAHILETGTQSYRLRISRTATRRKRTS</sequence>
<evidence type="ECO:0000313" key="1">
    <source>
        <dbReference type="EMBL" id="QJY45111.1"/>
    </source>
</evidence>
<gene>
    <name evidence="1" type="ORF">HOP40_04115</name>
</gene>
<evidence type="ECO:0000313" key="2">
    <source>
        <dbReference type="Proteomes" id="UP000505377"/>
    </source>
</evidence>
<reference evidence="1 2" key="1">
    <citation type="submission" date="2020-05" db="EMBL/GenBank/DDBJ databases">
        <authorList>
            <person name="Mo P."/>
        </authorList>
    </citation>
    <scope>NUCLEOTIDE SEQUENCE [LARGE SCALE GENOMIC DNA]</scope>
    <source>
        <strain evidence="1 2">Gen01</strain>
    </source>
</reference>